<evidence type="ECO:0000313" key="1">
    <source>
        <dbReference type="EMBL" id="RDX65032.1"/>
    </source>
</evidence>
<protein>
    <recommendedName>
        <fullName evidence="3">Mitochondrial protein</fullName>
    </recommendedName>
</protein>
<evidence type="ECO:0000313" key="2">
    <source>
        <dbReference type="Proteomes" id="UP000257109"/>
    </source>
</evidence>
<reference evidence="1" key="1">
    <citation type="submission" date="2018-05" db="EMBL/GenBank/DDBJ databases">
        <title>Draft genome of Mucuna pruriens seed.</title>
        <authorList>
            <person name="Nnadi N.E."/>
            <person name="Vos R."/>
            <person name="Hasami M.H."/>
            <person name="Devisetty U.K."/>
            <person name="Aguiy J.C."/>
        </authorList>
    </citation>
    <scope>NUCLEOTIDE SEQUENCE [LARGE SCALE GENOMIC DNA]</scope>
    <source>
        <strain evidence="1">JCA_2017</strain>
    </source>
</reference>
<keyword evidence="2" id="KW-1185">Reference proteome</keyword>
<sequence>MFGCNPVNTLMKGSLKLSKFDGGEKEDPTLLKSCRKSLRYLTSTKPDIIYAVDVFGYNFLYVSSYLAKKIVEGV</sequence>
<proteinExistence type="predicted"/>
<gene>
    <name evidence="1" type="ORF">CR513_56343</name>
</gene>
<comment type="caution">
    <text evidence="1">The sequence shown here is derived from an EMBL/GenBank/DDBJ whole genome shotgun (WGS) entry which is preliminary data.</text>
</comment>
<dbReference type="Proteomes" id="UP000257109">
    <property type="component" value="Unassembled WGS sequence"/>
</dbReference>
<dbReference type="OrthoDB" id="1366452at2759"/>
<accession>A0A371EG52</accession>
<name>A0A371EG52_MUCPR</name>
<dbReference type="AlphaFoldDB" id="A0A371EG52"/>
<evidence type="ECO:0008006" key="3">
    <source>
        <dbReference type="Google" id="ProtNLM"/>
    </source>
</evidence>
<dbReference type="EMBL" id="QJKJ01014092">
    <property type="protein sequence ID" value="RDX65032.1"/>
    <property type="molecule type" value="Genomic_DNA"/>
</dbReference>
<feature type="non-terminal residue" evidence="1">
    <location>
        <position position="1"/>
    </location>
</feature>
<organism evidence="1 2">
    <name type="scientific">Mucuna pruriens</name>
    <name type="common">Velvet bean</name>
    <name type="synonym">Dolichos pruriens</name>
    <dbReference type="NCBI Taxonomy" id="157652"/>
    <lineage>
        <taxon>Eukaryota</taxon>
        <taxon>Viridiplantae</taxon>
        <taxon>Streptophyta</taxon>
        <taxon>Embryophyta</taxon>
        <taxon>Tracheophyta</taxon>
        <taxon>Spermatophyta</taxon>
        <taxon>Magnoliopsida</taxon>
        <taxon>eudicotyledons</taxon>
        <taxon>Gunneridae</taxon>
        <taxon>Pentapetalae</taxon>
        <taxon>rosids</taxon>
        <taxon>fabids</taxon>
        <taxon>Fabales</taxon>
        <taxon>Fabaceae</taxon>
        <taxon>Papilionoideae</taxon>
        <taxon>50 kb inversion clade</taxon>
        <taxon>NPAAA clade</taxon>
        <taxon>indigoferoid/millettioid clade</taxon>
        <taxon>Phaseoleae</taxon>
        <taxon>Mucuna</taxon>
    </lineage>
</organism>